<dbReference type="InterPro" id="IPR014729">
    <property type="entry name" value="Rossmann-like_a/b/a_fold"/>
</dbReference>
<dbReference type="GO" id="GO:0005524">
    <property type="term" value="F:ATP binding"/>
    <property type="evidence" value="ECO:0007669"/>
    <property type="project" value="UniProtKB-KW"/>
</dbReference>
<comment type="similarity">
    <text evidence="1">Belongs to the universal stress protein A family.</text>
</comment>
<keyword evidence="6" id="KW-1185">Reference proteome</keyword>
<dbReference type="Gene3D" id="3.40.50.620">
    <property type="entry name" value="HUPs"/>
    <property type="match status" value="2"/>
</dbReference>
<dbReference type="PRINTS" id="PR01438">
    <property type="entry name" value="UNVRSLSTRESS"/>
</dbReference>
<protein>
    <submittedName>
        <fullName evidence="5">Universal stress protein UspA</fullName>
    </submittedName>
</protein>
<organism evidence="5 6">
    <name type="scientific">Phytohabitans rumicis</name>
    <dbReference type="NCBI Taxonomy" id="1076125"/>
    <lineage>
        <taxon>Bacteria</taxon>
        <taxon>Bacillati</taxon>
        <taxon>Actinomycetota</taxon>
        <taxon>Actinomycetes</taxon>
        <taxon>Micromonosporales</taxon>
        <taxon>Micromonosporaceae</taxon>
    </lineage>
</organism>
<dbReference type="PANTHER" id="PTHR46268:SF27">
    <property type="entry name" value="UNIVERSAL STRESS PROTEIN RV2623"/>
    <property type="match status" value="1"/>
</dbReference>
<dbReference type="EMBL" id="BLPG01000003">
    <property type="protein sequence ID" value="GFJ96672.1"/>
    <property type="molecule type" value="Genomic_DNA"/>
</dbReference>
<keyword evidence="3" id="KW-0067">ATP-binding</keyword>
<dbReference type="InterPro" id="IPR006016">
    <property type="entry name" value="UspA"/>
</dbReference>
<feature type="domain" description="UspA" evidence="4">
    <location>
        <begin position="4"/>
        <end position="134"/>
    </location>
</feature>
<reference evidence="5 6" key="2">
    <citation type="submission" date="2020-03" db="EMBL/GenBank/DDBJ databases">
        <authorList>
            <person name="Ichikawa N."/>
            <person name="Kimura A."/>
            <person name="Kitahashi Y."/>
            <person name="Uohara A."/>
        </authorList>
    </citation>
    <scope>NUCLEOTIDE SEQUENCE [LARGE SCALE GENOMIC DNA]</scope>
    <source>
        <strain evidence="5 6">NBRC 108638</strain>
    </source>
</reference>
<proteinExistence type="inferred from homology"/>
<accession>A0A6V8LHF9</accession>
<dbReference type="PANTHER" id="PTHR46268">
    <property type="entry name" value="STRESS RESPONSE PROTEIN NHAX"/>
    <property type="match status" value="1"/>
</dbReference>
<dbReference type="Pfam" id="PF00582">
    <property type="entry name" value="Usp"/>
    <property type="match status" value="2"/>
</dbReference>
<evidence type="ECO:0000256" key="3">
    <source>
        <dbReference type="ARBA" id="ARBA00022840"/>
    </source>
</evidence>
<comment type="caution">
    <text evidence="5">The sequence shown here is derived from an EMBL/GenBank/DDBJ whole genome shotgun (WGS) entry which is preliminary data.</text>
</comment>
<dbReference type="Proteomes" id="UP000482960">
    <property type="component" value="Unassembled WGS sequence"/>
</dbReference>
<sequence>MGPTILVGLGGSGGWQALAWAVDEATATGGRLVICHAAAPDNPLALRVPTPPLAVLELFDPPLARAVASTRRRLGSDRVTLQVLPGRPGPLLASAAARADLVVIGSPARHRPGGYGSTAHHVAARAPGPLVVVRPITAGPDAPMLGHVVVGVDDSGDCDAALDFAFDWADRHRCVLAAVHVATQHREDYWFDQTTLSTHFSAMPAGLELLSGQVEPWMHKYPQVPVKCAVFGGRPVPGLMRAAHGARLLVVGDHGRGRLGPAGRIVLGSVAHGVLDHATGPVAVVRQAPRQGEPK</sequence>
<reference evidence="5 6" key="1">
    <citation type="submission" date="2020-03" db="EMBL/GenBank/DDBJ databases">
        <title>Whole genome shotgun sequence of Phytohabitans rumicis NBRC 108638.</title>
        <authorList>
            <person name="Komaki H."/>
            <person name="Tamura T."/>
        </authorList>
    </citation>
    <scope>NUCLEOTIDE SEQUENCE [LARGE SCALE GENOMIC DNA]</scope>
    <source>
        <strain evidence="5 6">NBRC 108638</strain>
    </source>
</reference>
<feature type="domain" description="UspA" evidence="4">
    <location>
        <begin position="144"/>
        <end position="286"/>
    </location>
</feature>
<dbReference type="InterPro" id="IPR006015">
    <property type="entry name" value="Universal_stress_UspA"/>
</dbReference>
<dbReference type="AlphaFoldDB" id="A0A6V8LHF9"/>
<evidence type="ECO:0000313" key="5">
    <source>
        <dbReference type="EMBL" id="GFJ96672.1"/>
    </source>
</evidence>
<gene>
    <name evidence="5" type="ORF">Prum_103140</name>
</gene>
<evidence type="ECO:0000256" key="2">
    <source>
        <dbReference type="ARBA" id="ARBA00022741"/>
    </source>
</evidence>
<evidence type="ECO:0000256" key="1">
    <source>
        <dbReference type="ARBA" id="ARBA00008791"/>
    </source>
</evidence>
<evidence type="ECO:0000313" key="6">
    <source>
        <dbReference type="Proteomes" id="UP000482960"/>
    </source>
</evidence>
<dbReference type="RefSeq" id="WP_173086656.1">
    <property type="nucleotide sequence ID" value="NZ_BAABJB010000021.1"/>
</dbReference>
<dbReference type="SUPFAM" id="SSF52402">
    <property type="entry name" value="Adenine nucleotide alpha hydrolases-like"/>
    <property type="match status" value="2"/>
</dbReference>
<evidence type="ECO:0000259" key="4">
    <source>
        <dbReference type="Pfam" id="PF00582"/>
    </source>
</evidence>
<keyword evidence="2" id="KW-0547">Nucleotide-binding</keyword>
<name>A0A6V8LHF9_9ACTN</name>